<dbReference type="SUPFAM" id="SSF54236">
    <property type="entry name" value="Ubiquitin-like"/>
    <property type="match status" value="1"/>
</dbReference>
<evidence type="ECO:0008006" key="3">
    <source>
        <dbReference type="Google" id="ProtNLM"/>
    </source>
</evidence>
<organism evidence="2">
    <name type="scientific">Vannella robusta</name>
    <dbReference type="NCBI Taxonomy" id="1487602"/>
    <lineage>
        <taxon>Eukaryota</taxon>
        <taxon>Amoebozoa</taxon>
        <taxon>Discosea</taxon>
        <taxon>Flabellinia</taxon>
        <taxon>Vannellidae</taxon>
        <taxon>Vannella</taxon>
    </lineage>
</organism>
<dbReference type="EMBL" id="HBKP01001148">
    <property type="protein sequence ID" value="CAE2200103.1"/>
    <property type="molecule type" value="Transcribed_RNA"/>
</dbReference>
<protein>
    <recommendedName>
        <fullName evidence="3">BAG domain-containing protein</fullName>
    </recommendedName>
</protein>
<sequence length="212" mass="23920">MVAVPAELNVKWKGKTISFSVTDDSTVGDVREEVERHTKVAIDKQKYSPKVLPVDDLNKPLCEIKFFGQRKKPTLNVIMIGTPEPELQAALAAAQQPKPKNTMKKQTRNRTEDKQQSKSASFIKFETKLSDISTLINQIENEMNANTNASVKKDTAQKKRLGWTERLTQAQLKLDALCLPPESEISAEERTTLRKLRKQVVLHAEKLIVAIE</sequence>
<evidence type="ECO:0000313" key="2">
    <source>
        <dbReference type="EMBL" id="CAE2200103.1"/>
    </source>
</evidence>
<reference evidence="2" key="1">
    <citation type="submission" date="2021-01" db="EMBL/GenBank/DDBJ databases">
        <authorList>
            <person name="Corre E."/>
            <person name="Pelletier E."/>
            <person name="Niang G."/>
            <person name="Scheremetjew M."/>
            <person name="Finn R."/>
            <person name="Kale V."/>
            <person name="Holt S."/>
            <person name="Cochrane G."/>
            <person name="Meng A."/>
            <person name="Brown T."/>
            <person name="Cohen L."/>
        </authorList>
    </citation>
    <scope>NUCLEOTIDE SEQUENCE</scope>
    <source>
        <strain evidence="2">DIVA3 518/3/11/1/6</strain>
    </source>
</reference>
<gene>
    <name evidence="2" type="ORF">VSP0166_LOCUS814</name>
</gene>
<dbReference type="SUPFAM" id="SSF63491">
    <property type="entry name" value="BAG domain"/>
    <property type="match status" value="1"/>
</dbReference>
<dbReference type="Gene3D" id="3.10.20.90">
    <property type="entry name" value="Phosphatidylinositol 3-kinase Catalytic Subunit, Chain A, domain 1"/>
    <property type="match status" value="1"/>
</dbReference>
<name>A0A7S4M4Q5_9EUKA</name>
<accession>A0A7S4M4Q5</accession>
<feature type="region of interest" description="Disordered" evidence="1">
    <location>
        <begin position="93"/>
        <end position="120"/>
    </location>
</feature>
<dbReference type="InterPro" id="IPR036533">
    <property type="entry name" value="BAG_dom_sf"/>
</dbReference>
<dbReference type="Gene3D" id="1.20.58.120">
    <property type="entry name" value="BAG domain"/>
    <property type="match status" value="1"/>
</dbReference>
<dbReference type="GO" id="GO:0051087">
    <property type="term" value="F:protein-folding chaperone binding"/>
    <property type="evidence" value="ECO:0007669"/>
    <property type="project" value="InterPro"/>
</dbReference>
<evidence type="ECO:0000256" key="1">
    <source>
        <dbReference type="SAM" id="MobiDB-lite"/>
    </source>
</evidence>
<dbReference type="InterPro" id="IPR029071">
    <property type="entry name" value="Ubiquitin-like_domsf"/>
</dbReference>
<proteinExistence type="predicted"/>
<dbReference type="AlphaFoldDB" id="A0A7S4M4Q5"/>